<gene>
    <name evidence="1" type="ORF">DSY94_02955</name>
</gene>
<comment type="caution">
    <text evidence="1">The sequence shown here is derived from an EMBL/GenBank/DDBJ whole genome shotgun (WGS) entry which is preliminary data.</text>
</comment>
<organism evidence="1 2">
    <name type="scientific">SAR324 cluster bacterium</name>
    <dbReference type="NCBI Taxonomy" id="2024889"/>
    <lineage>
        <taxon>Bacteria</taxon>
        <taxon>Deltaproteobacteria</taxon>
        <taxon>SAR324 cluster</taxon>
    </lineage>
</organism>
<name>A0A432GQL7_9DELT</name>
<protein>
    <submittedName>
        <fullName evidence="1">Uncharacterized protein</fullName>
    </submittedName>
</protein>
<evidence type="ECO:0000313" key="1">
    <source>
        <dbReference type="EMBL" id="RTZ85833.1"/>
    </source>
</evidence>
<accession>A0A432GQL7</accession>
<dbReference type="EMBL" id="QNZI01000079">
    <property type="protein sequence ID" value="RTZ85833.1"/>
    <property type="molecule type" value="Genomic_DNA"/>
</dbReference>
<evidence type="ECO:0000313" key="2">
    <source>
        <dbReference type="Proteomes" id="UP000287176"/>
    </source>
</evidence>
<proteinExistence type="predicted"/>
<dbReference type="Proteomes" id="UP000287176">
    <property type="component" value="Unassembled WGS sequence"/>
</dbReference>
<reference evidence="1 2" key="1">
    <citation type="submission" date="2018-06" db="EMBL/GenBank/DDBJ databases">
        <title>Combined omics and stable isotope probing to characterize newly discovered Mariana Back-Arc vent microbial communities.</title>
        <authorList>
            <person name="Trembath-Reichert E."/>
            <person name="Huber J.A."/>
        </authorList>
    </citation>
    <scope>NUCLEOTIDE SEQUENCE [LARGE SCALE GENOMIC DNA]</scope>
    <source>
        <strain evidence="1">MAG 24</strain>
    </source>
</reference>
<sequence>MWITIPKGVVMKDPQKDNIHHFTDEFAFEDLKHESVGEGAHHAKPYLTKDGQFSMIMKQISHLNTQIDQKGSMV</sequence>
<dbReference type="AlphaFoldDB" id="A0A432GQL7"/>